<dbReference type="Pfam" id="PF21135">
    <property type="entry name" value="DRL_cat"/>
    <property type="match status" value="1"/>
</dbReference>
<proteinExistence type="predicted"/>
<dbReference type="SMART" id="SM00858">
    <property type="entry name" value="SAF"/>
    <property type="match status" value="1"/>
</dbReference>
<dbReference type="Proteomes" id="UP000198723">
    <property type="component" value="Unassembled WGS sequence"/>
</dbReference>
<dbReference type="Gene3D" id="3.40.50.720">
    <property type="entry name" value="NAD(P)-binding Rossmann-like Domain"/>
    <property type="match status" value="1"/>
</dbReference>
<sequence>MYRHTLYPASGKVSVCLVGTGAFGRSLLAHRVPRLDIRIAVDIDATRAAAALSAAGIPEHDIAVCENAETAEQAFAAGLVIAAGDLAHVIDRPFDLLVEATGNPEAGARHADMAVANGRDVALVSKEVDSVAGPGLAYRAAAQGLVVTPVDGDQPSLLIDLVTWAELLGFEIIAAGKASEYDFVFDPASETLTSNGETISVSGFSDLLDLGRSDIDALISARAKAAARLPQRAVPDLCEMGVVSHSIDLVPDRPEFHCPIARIVEVPTIFSRRDEGGILAGERRLEVFHCLRLAGEVSFAGGVFIVVRCRDAESWDMLAQKGHILSRDRKTAMIYLPRHLLGLEAATSILDAGLLKRSSGAPDPQPRLDLIAIAEQDLPAGTLLSATGHHHAIAHVGSALVPAAPLADNEPAPYYIAANRRLIRPVRHGEAIRVGDLDLDSSSHLLRLRRQQDAIFFGR</sequence>
<dbReference type="SUPFAM" id="SSF51735">
    <property type="entry name" value="NAD(P)-binding Rossmann-fold domains"/>
    <property type="match status" value="1"/>
</dbReference>
<dbReference type="InterPro" id="IPR036291">
    <property type="entry name" value="NAD(P)-bd_dom_sf"/>
</dbReference>
<dbReference type="EMBL" id="FMAJ01000004">
    <property type="protein sequence ID" value="SCB58465.1"/>
    <property type="molecule type" value="Genomic_DNA"/>
</dbReference>
<evidence type="ECO:0000313" key="2">
    <source>
        <dbReference type="EMBL" id="SCB58465.1"/>
    </source>
</evidence>
<dbReference type="PANTHER" id="PTHR37850">
    <property type="entry name" value="STRU PROTEIN"/>
    <property type="match status" value="1"/>
</dbReference>
<feature type="domain" description="SAF" evidence="1">
    <location>
        <begin position="369"/>
        <end position="438"/>
    </location>
</feature>
<evidence type="ECO:0000313" key="3">
    <source>
        <dbReference type="Proteomes" id="UP000198723"/>
    </source>
</evidence>
<dbReference type="InterPro" id="IPR013974">
    <property type="entry name" value="SAF"/>
</dbReference>
<organism evidence="2 3">
    <name type="scientific">Rhizobium aethiopicum</name>
    <dbReference type="NCBI Taxonomy" id="1138170"/>
    <lineage>
        <taxon>Bacteria</taxon>
        <taxon>Pseudomonadati</taxon>
        <taxon>Pseudomonadota</taxon>
        <taxon>Alphaproteobacteria</taxon>
        <taxon>Hyphomicrobiales</taxon>
        <taxon>Rhizobiaceae</taxon>
        <taxon>Rhizobium/Agrobacterium group</taxon>
        <taxon>Rhizobium</taxon>
    </lineage>
</organism>
<dbReference type="RefSeq" id="WP_092750285.1">
    <property type="nucleotide sequence ID" value="NZ_FMAJ01000004.1"/>
</dbReference>
<accession>A0A1C3Y1X6</accession>
<protein>
    <submittedName>
        <fullName evidence="2">Predicted homoserine dehydrogenase, contains C-terminal SAF domain</fullName>
    </submittedName>
</protein>
<reference evidence="2 3" key="1">
    <citation type="submission" date="2016-08" db="EMBL/GenBank/DDBJ databases">
        <authorList>
            <person name="Seilhamer J.J."/>
        </authorList>
    </citation>
    <scope>NUCLEOTIDE SEQUENCE [LARGE SCALE GENOMIC DNA]</scope>
    <source>
        <strain evidence="2 3">HBR26</strain>
    </source>
</reference>
<dbReference type="PANTHER" id="PTHR37850:SF3">
    <property type="entry name" value="BLR7815 PROTEIN"/>
    <property type="match status" value="1"/>
</dbReference>
<name>A0A1C3Y1X6_9HYPH</name>
<dbReference type="InterPro" id="IPR048423">
    <property type="entry name" value="DRL_cat"/>
</dbReference>
<evidence type="ECO:0000259" key="1">
    <source>
        <dbReference type="SMART" id="SM00858"/>
    </source>
</evidence>
<gene>
    <name evidence="2" type="ORF">GA0061105_104394</name>
</gene>
<dbReference type="AlphaFoldDB" id="A0A1C3Y1X6"/>
<dbReference type="STRING" id="1138170.GA0061105_104394"/>